<evidence type="ECO:0000313" key="7">
    <source>
        <dbReference type="EMBL" id="MCV7386838.1"/>
    </source>
</evidence>
<dbReference type="EMBL" id="JACKVC010000008">
    <property type="protein sequence ID" value="MCV7386838.1"/>
    <property type="molecule type" value="Genomic_DNA"/>
</dbReference>
<feature type="domain" description="Type II secretion system protein GspF" evidence="6">
    <location>
        <begin position="50"/>
        <end position="177"/>
    </location>
</feature>
<evidence type="ECO:0000256" key="4">
    <source>
        <dbReference type="ARBA" id="ARBA00022989"/>
    </source>
</evidence>
<dbReference type="Pfam" id="PF00482">
    <property type="entry name" value="T2SSF"/>
    <property type="match status" value="1"/>
</dbReference>
<name>A0AAW5SWW5_9MYCO</name>
<dbReference type="GO" id="GO:0005886">
    <property type="term" value="C:plasma membrane"/>
    <property type="evidence" value="ECO:0007669"/>
    <property type="project" value="UniProtKB-SubCell"/>
</dbReference>
<comment type="subcellular location">
    <subcellularLocation>
        <location evidence="1">Cell membrane</location>
        <topology evidence="1">Multi-pass membrane protein</topology>
    </subcellularLocation>
</comment>
<keyword evidence="4" id="KW-1133">Transmembrane helix</keyword>
<evidence type="ECO:0000256" key="5">
    <source>
        <dbReference type="ARBA" id="ARBA00023136"/>
    </source>
</evidence>
<keyword evidence="5" id="KW-0472">Membrane</keyword>
<evidence type="ECO:0000313" key="8">
    <source>
        <dbReference type="Proteomes" id="UP001141659"/>
    </source>
</evidence>
<keyword evidence="2" id="KW-1003">Cell membrane</keyword>
<dbReference type="AlphaFoldDB" id="A0AAW5SWW5"/>
<protein>
    <submittedName>
        <fullName evidence="7">Type II secretion system F family protein</fullName>
    </submittedName>
</protein>
<evidence type="ECO:0000256" key="2">
    <source>
        <dbReference type="ARBA" id="ARBA00022475"/>
    </source>
</evidence>
<sequence length="196" mass="19456">MTWAAVFLAVAILIGADPARVRNRAAPTTARRVQPRREPADDPLAAASAFDLFAACLAAGLAVSTAAAAVSPSAPPSLAPLLRRAAELLALGADPTRAWAGGVDGNAAVPQDKNAEALLRLARRSAASGSALADGVAELAVQTRHEAATSADAAAERASVLVAGPLGLCFLPAFLCLGVIPVVAGLAGDVLGSGLL</sequence>
<dbReference type="InterPro" id="IPR018076">
    <property type="entry name" value="T2SS_GspF_dom"/>
</dbReference>
<accession>A0AAW5SWW5</accession>
<dbReference type="PANTHER" id="PTHR35007:SF3">
    <property type="entry name" value="POSSIBLE CONSERVED ALANINE RICH MEMBRANE PROTEIN"/>
    <property type="match status" value="1"/>
</dbReference>
<evidence type="ECO:0000256" key="1">
    <source>
        <dbReference type="ARBA" id="ARBA00004651"/>
    </source>
</evidence>
<evidence type="ECO:0000256" key="3">
    <source>
        <dbReference type="ARBA" id="ARBA00022692"/>
    </source>
</evidence>
<organism evidence="7 8">
    <name type="scientific">Mycolicibacterium porcinum</name>
    <dbReference type="NCBI Taxonomy" id="39693"/>
    <lineage>
        <taxon>Bacteria</taxon>
        <taxon>Bacillati</taxon>
        <taxon>Actinomycetota</taxon>
        <taxon>Actinomycetes</taxon>
        <taxon>Mycobacteriales</taxon>
        <taxon>Mycobacteriaceae</taxon>
        <taxon>Mycolicibacterium</taxon>
    </lineage>
</organism>
<comment type="caution">
    <text evidence="7">The sequence shown here is derived from an EMBL/GenBank/DDBJ whole genome shotgun (WGS) entry which is preliminary data.</text>
</comment>
<proteinExistence type="predicted"/>
<dbReference type="Proteomes" id="UP001141659">
    <property type="component" value="Unassembled WGS sequence"/>
</dbReference>
<dbReference type="RefSeq" id="WP_036442615.1">
    <property type="nucleotide sequence ID" value="NZ_JACKVC010000008.1"/>
</dbReference>
<gene>
    <name evidence="7" type="ORF">H5P34_02085</name>
</gene>
<keyword evidence="3" id="KW-0812">Transmembrane</keyword>
<dbReference type="PANTHER" id="PTHR35007">
    <property type="entry name" value="INTEGRAL MEMBRANE PROTEIN-RELATED"/>
    <property type="match status" value="1"/>
</dbReference>
<evidence type="ECO:0000259" key="6">
    <source>
        <dbReference type="Pfam" id="PF00482"/>
    </source>
</evidence>
<reference evidence="7" key="2">
    <citation type="journal article" date="2022" name="BMC Genomics">
        <title>Comparative genome analysis of mycobacteria focusing on tRNA and non-coding RNA.</title>
        <authorList>
            <person name="Behra P.R.K."/>
            <person name="Pettersson B.M.F."/>
            <person name="Ramesh M."/>
            <person name="Das S."/>
            <person name="Dasgupta S."/>
            <person name="Kirsebom L.A."/>
        </authorList>
    </citation>
    <scope>NUCLEOTIDE SEQUENCE</scope>
    <source>
        <strain evidence="7">DSM 44242</strain>
    </source>
</reference>
<reference evidence="7" key="1">
    <citation type="submission" date="2020-07" db="EMBL/GenBank/DDBJ databases">
        <authorList>
            <person name="Pettersson B.M.F."/>
            <person name="Behra P.R.K."/>
            <person name="Ramesh M."/>
            <person name="Das S."/>
            <person name="Dasgupta S."/>
            <person name="Kirsebom L.A."/>
        </authorList>
    </citation>
    <scope>NUCLEOTIDE SEQUENCE</scope>
    <source>
        <strain evidence="7">DSM 44242</strain>
    </source>
</reference>